<name>A0A8H4PG04_9HYPO</name>
<keyword evidence="10" id="KW-1185">Reference proteome</keyword>
<dbReference type="Proteomes" id="UP000554235">
    <property type="component" value="Unassembled WGS sequence"/>
</dbReference>
<dbReference type="InterPro" id="IPR050775">
    <property type="entry name" value="FAD-binding_Monooxygenases"/>
</dbReference>
<gene>
    <name evidence="9" type="ORF">FALBO_13932</name>
</gene>
<evidence type="ECO:0000256" key="1">
    <source>
        <dbReference type="ARBA" id="ARBA00001974"/>
    </source>
</evidence>
<dbReference type="OrthoDB" id="66881at2759"/>
<evidence type="ECO:0000256" key="5">
    <source>
        <dbReference type="ARBA" id="ARBA00022857"/>
    </source>
</evidence>
<keyword evidence="3" id="KW-0285">Flavoprotein</keyword>
<accession>A0A8H4PG04</accession>
<feature type="domain" description="FAD/NAD(P)-binding" evidence="8">
    <location>
        <begin position="11"/>
        <end position="220"/>
    </location>
</feature>
<keyword evidence="6" id="KW-0560">Oxidoreductase</keyword>
<dbReference type="SUPFAM" id="SSF51905">
    <property type="entry name" value="FAD/NAD(P)-binding domain"/>
    <property type="match status" value="2"/>
</dbReference>
<dbReference type="EMBL" id="JAADYS010002200">
    <property type="protein sequence ID" value="KAF4459317.1"/>
    <property type="molecule type" value="Genomic_DNA"/>
</dbReference>
<dbReference type="InterPro" id="IPR023753">
    <property type="entry name" value="FAD/NAD-binding_dom"/>
</dbReference>
<dbReference type="PANTHER" id="PTHR43098:SF3">
    <property type="entry name" value="L-ORNITHINE N(5)-MONOOXYGENASE-RELATED"/>
    <property type="match status" value="1"/>
</dbReference>
<dbReference type="GO" id="GO:0004497">
    <property type="term" value="F:monooxygenase activity"/>
    <property type="evidence" value="ECO:0007669"/>
    <property type="project" value="UniProtKB-KW"/>
</dbReference>
<comment type="cofactor">
    <cofactor evidence="1">
        <name>FAD</name>
        <dbReference type="ChEBI" id="CHEBI:57692"/>
    </cofactor>
</comment>
<evidence type="ECO:0000256" key="3">
    <source>
        <dbReference type="ARBA" id="ARBA00022630"/>
    </source>
</evidence>
<keyword evidence="4" id="KW-0274">FAD</keyword>
<comment type="similarity">
    <text evidence="2">Belongs to the FAD-binding monooxygenase family.</text>
</comment>
<proteinExistence type="inferred from homology"/>
<dbReference type="AlphaFoldDB" id="A0A8H4PG04"/>
<evidence type="ECO:0000256" key="2">
    <source>
        <dbReference type="ARBA" id="ARBA00010139"/>
    </source>
</evidence>
<sequence length="541" mass="61454">MPSYVSDDRLDAIIIGAGFGGCYLLKNLRNYGFKVRVLEEGLGPGGVWWHNRYPGARSDTPVPLYEFSDPEIWQNWDWSEEYPGQPEIKRYFEFVDKKWDLSRDITYGVRVTDAAFDPEKNEWTVRTNTGLSLSARFFLPAMGFATKIYVPSIKGLETFQGFKCHTARWPESQQTQDFKGKRVGVIGTGATGVQIIQEIGPVVDQLVVFQRSPNCALPMRQQAWTPGSQDKTTYPDLYRRMKTTYAGFLYDKVPRKAMSDTHEQRTALYEQLWEEGGFAVTHGNYSDLMTDMDASQAIYDFWRDKVREKITKDDPELIENLAPSNPMYPFSTKRPSLEQRFYEVFNQDNVNLVALKKNPIKEIVPNGVKMEDGTLFELDALILATGFDAVTGSFTRVNIKGLKNKVLNDEWGSGTRTYLGLSTSGFPNMLFMYGPQSPTAWAVGPVISEIQSDWIIQTLSYMRDHGYSRVESKPDAEKEWARLTNEACNRTLLPRNQTTWYMGGNVPGKTREALNYMGGLPAYQKALNECLSNGLSSFSLQ</sequence>
<evidence type="ECO:0000259" key="8">
    <source>
        <dbReference type="Pfam" id="PF07992"/>
    </source>
</evidence>
<evidence type="ECO:0000256" key="4">
    <source>
        <dbReference type="ARBA" id="ARBA00022827"/>
    </source>
</evidence>
<dbReference type="PANTHER" id="PTHR43098">
    <property type="entry name" value="L-ORNITHINE N(5)-MONOOXYGENASE-RELATED"/>
    <property type="match status" value="1"/>
</dbReference>
<dbReference type="Pfam" id="PF07992">
    <property type="entry name" value="Pyr_redox_2"/>
    <property type="match status" value="1"/>
</dbReference>
<protein>
    <submittedName>
        <fullName evidence="9">Cyclohexanone monooxygenase</fullName>
    </submittedName>
</protein>
<organism evidence="9 10">
    <name type="scientific">Fusarium albosuccineum</name>
    <dbReference type="NCBI Taxonomy" id="1237068"/>
    <lineage>
        <taxon>Eukaryota</taxon>
        <taxon>Fungi</taxon>
        <taxon>Dikarya</taxon>
        <taxon>Ascomycota</taxon>
        <taxon>Pezizomycotina</taxon>
        <taxon>Sordariomycetes</taxon>
        <taxon>Hypocreomycetidae</taxon>
        <taxon>Hypocreales</taxon>
        <taxon>Nectriaceae</taxon>
        <taxon>Fusarium</taxon>
        <taxon>Fusarium decemcellulare species complex</taxon>
    </lineage>
</organism>
<evidence type="ECO:0000256" key="7">
    <source>
        <dbReference type="ARBA" id="ARBA00023033"/>
    </source>
</evidence>
<evidence type="ECO:0000313" key="10">
    <source>
        <dbReference type="Proteomes" id="UP000554235"/>
    </source>
</evidence>
<dbReference type="InterPro" id="IPR036188">
    <property type="entry name" value="FAD/NAD-bd_sf"/>
</dbReference>
<keyword evidence="5" id="KW-0521">NADP</keyword>
<keyword evidence="7 9" id="KW-0503">Monooxygenase</keyword>
<evidence type="ECO:0000256" key="6">
    <source>
        <dbReference type="ARBA" id="ARBA00023002"/>
    </source>
</evidence>
<reference evidence="9 10" key="1">
    <citation type="submission" date="2020-01" db="EMBL/GenBank/DDBJ databases">
        <title>Identification and distribution of gene clusters putatively required for synthesis of sphingolipid metabolism inhibitors in phylogenetically diverse species of the filamentous fungus Fusarium.</title>
        <authorList>
            <person name="Kim H.-S."/>
            <person name="Busman M."/>
            <person name="Brown D.W."/>
            <person name="Divon H."/>
            <person name="Uhlig S."/>
            <person name="Proctor R.H."/>
        </authorList>
    </citation>
    <scope>NUCLEOTIDE SEQUENCE [LARGE SCALE GENOMIC DNA]</scope>
    <source>
        <strain evidence="9 10">NRRL 20459</strain>
    </source>
</reference>
<dbReference type="Gene3D" id="3.50.50.60">
    <property type="entry name" value="FAD/NAD(P)-binding domain"/>
    <property type="match status" value="2"/>
</dbReference>
<evidence type="ECO:0000313" key="9">
    <source>
        <dbReference type="EMBL" id="KAF4459317.1"/>
    </source>
</evidence>
<comment type="caution">
    <text evidence="9">The sequence shown here is derived from an EMBL/GenBank/DDBJ whole genome shotgun (WGS) entry which is preliminary data.</text>
</comment>